<dbReference type="GO" id="GO:0005886">
    <property type="term" value="C:plasma membrane"/>
    <property type="evidence" value="ECO:0007669"/>
    <property type="project" value="UniProtKB-SubCell"/>
</dbReference>
<evidence type="ECO:0000256" key="6">
    <source>
        <dbReference type="ARBA" id="ARBA00022989"/>
    </source>
</evidence>
<keyword evidence="2" id="KW-0813">Transport</keyword>
<evidence type="ECO:0000256" key="3">
    <source>
        <dbReference type="ARBA" id="ARBA00022475"/>
    </source>
</evidence>
<evidence type="ECO:0000256" key="2">
    <source>
        <dbReference type="ARBA" id="ARBA00022448"/>
    </source>
</evidence>
<dbReference type="InterPro" id="IPR020846">
    <property type="entry name" value="MFS_dom"/>
</dbReference>
<sequence>MLERLKTSNDFRLNFQYFLLQGFYWMIVCCAISLGSAYLSDRGYSTAGIGILFALAFATAAILQPIISINTDNSSRYTVVDVLTVLGIIVTIDMFLACTTSGKSIATGLTFFIGVMFAQLVQPFLNALNFFIEDRGVEMNYGVARANGSLFFFVISLVAGNLMKATSERVLPILGFIASVGFMSILIWLRYTLSKSSKSFAKEYDPFEKRQAGEEITVKTVKKFISDNMAFFVIMIGVTCFFFGHVLINNFVYQITNHVGGDEADTGGILALAALVELPAMILFNKIKYRYSTKLLFGISAFFFFVKILFTALASTVGMLYFSMIFQALAFALFIPASVHFVDEFMPAKDSVKGQAFLVVAMTLANALASFVGGGCMYTFGVTFSLWFSTVITLAGVVVCICGLFRINAKK</sequence>
<keyword evidence="3" id="KW-1003">Cell membrane</keyword>
<feature type="transmembrane region" description="Helical" evidence="8">
    <location>
        <begin position="79"/>
        <end position="97"/>
    </location>
</feature>
<organism evidence="10 11">
    <name type="scientific">Pseudobutyrivibrio ruminis</name>
    <dbReference type="NCBI Taxonomy" id="46206"/>
    <lineage>
        <taxon>Bacteria</taxon>
        <taxon>Bacillati</taxon>
        <taxon>Bacillota</taxon>
        <taxon>Clostridia</taxon>
        <taxon>Lachnospirales</taxon>
        <taxon>Lachnospiraceae</taxon>
        <taxon>Pseudobutyrivibrio</taxon>
    </lineage>
</organism>
<dbReference type="AlphaFoldDB" id="A0A2G3DVP4"/>
<feature type="transmembrane region" description="Helical" evidence="8">
    <location>
        <begin position="229"/>
        <end position="248"/>
    </location>
</feature>
<evidence type="ECO:0000256" key="1">
    <source>
        <dbReference type="ARBA" id="ARBA00004429"/>
    </source>
</evidence>
<feature type="transmembrane region" description="Helical" evidence="8">
    <location>
        <begin position="354"/>
        <end position="380"/>
    </location>
</feature>
<evidence type="ECO:0000259" key="9">
    <source>
        <dbReference type="PROSITE" id="PS50850"/>
    </source>
</evidence>
<reference evidence="10 11" key="1">
    <citation type="submission" date="2017-10" db="EMBL/GenBank/DDBJ databases">
        <title>Resolving the taxonomy of Roseburia spp., Eubacterium rectale and Agathobacter spp. through phylogenomic analysis.</title>
        <authorList>
            <person name="Sheridan P.O."/>
            <person name="Walker A.W."/>
            <person name="Duncan S.H."/>
            <person name="Scott K.P."/>
            <person name="Toole P.W.O."/>
            <person name="Luis P."/>
            <person name="Flint H.J."/>
        </authorList>
    </citation>
    <scope>NUCLEOTIDE SEQUENCE [LARGE SCALE GENOMIC DNA]</scope>
    <source>
        <strain evidence="10 11">JK626</strain>
    </source>
</reference>
<feature type="transmembrane region" description="Helical" evidence="8">
    <location>
        <begin position="46"/>
        <end position="67"/>
    </location>
</feature>
<evidence type="ECO:0000256" key="5">
    <source>
        <dbReference type="ARBA" id="ARBA00022692"/>
    </source>
</evidence>
<feature type="transmembrane region" description="Helical" evidence="8">
    <location>
        <begin position="386"/>
        <end position="407"/>
    </location>
</feature>
<comment type="subcellular location">
    <subcellularLocation>
        <location evidence="1">Cell inner membrane</location>
        <topology evidence="1">Multi-pass membrane protein</topology>
    </subcellularLocation>
</comment>
<feature type="domain" description="Major facilitator superfamily (MFS) profile" evidence="9">
    <location>
        <begin position="230"/>
        <end position="411"/>
    </location>
</feature>
<feature type="transmembrane region" description="Helical" evidence="8">
    <location>
        <begin position="268"/>
        <end position="284"/>
    </location>
</feature>
<name>A0A2G3DVP4_9FIRM</name>
<dbReference type="SUPFAM" id="SSF103473">
    <property type="entry name" value="MFS general substrate transporter"/>
    <property type="match status" value="1"/>
</dbReference>
<dbReference type="Gene3D" id="1.20.1250.20">
    <property type="entry name" value="MFS general substrate transporter like domains"/>
    <property type="match status" value="2"/>
</dbReference>
<feature type="transmembrane region" description="Helical" evidence="8">
    <location>
        <begin position="109"/>
        <end position="132"/>
    </location>
</feature>
<dbReference type="PANTHER" id="PTHR23522">
    <property type="entry name" value="BLL5896 PROTEIN"/>
    <property type="match status" value="1"/>
</dbReference>
<feature type="transmembrane region" description="Helical" evidence="8">
    <location>
        <begin position="21"/>
        <end position="40"/>
    </location>
</feature>
<dbReference type="RefSeq" id="WP_099391906.1">
    <property type="nucleotide sequence ID" value="NZ_PDYF01000011.1"/>
</dbReference>
<comment type="caution">
    <text evidence="10">The sequence shown here is derived from an EMBL/GenBank/DDBJ whole genome shotgun (WGS) entry which is preliminary data.</text>
</comment>
<dbReference type="Pfam" id="PF12832">
    <property type="entry name" value="MFS_1_like"/>
    <property type="match status" value="1"/>
</dbReference>
<evidence type="ECO:0000256" key="7">
    <source>
        <dbReference type="ARBA" id="ARBA00023136"/>
    </source>
</evidence>
<dbReference type="GO" id="GO:0030395">
    <property type="term" value="F:lactose binding"/>
    <property type="evidence" value="ECO:0007669"/>
    <property type="project" value="TreeGrafter"/>
</dbReference>
<dbReference type="GO" id="GO:0015528">
    <property type="term" value="F:lactose:proton symporter activity"/>
    <property type="evidence" value="ECO:0007669"/>
    <property type="project" value="TreeGrafter"/>
</dbReference>
<dbReference type="PROSITE" id="PS50850">
    <property type="entry name" value="MFS"/>
    <property type="match status" value="1"/>
</dbReference>
<evidence type="ECO:0000313" key="11">
    <source>
        <dbReference type="Proteomes" id="UP000225889"/>
    </source>
</evidence>
<feature type="transmembrane region" description="Helical" evidence="8">
    <location>
        <begin position="320"/>
        <end position="342"/>
    </location>
</feature>
<feature type="transmembrane region" description="Helical" evidence="8">
    <location>
        <begin position="169"/>
        <end position="189"/>
    </location>
</feature>
<dbReference type="Proteomes" id="UP000225889">
    <property type="component" value="Unassembled WGS sequence"/>
</dbReference>
<keyword evidence="6 8" id="KW-1133">Transmembrane helix</keyword>
<protein>
    <recommendedName>
        <fullName evidence="9">Major facilitator superfamily (MFS) profile domain-containing protein</fullName>
    </recommendedName>
</protein>
<feature type="transmembrane region" description="Helical" evidence="8">
    <location>
        <begin position="296"/>
        <end position="314"/>
    </location>
</feature>
<evidence type="ECO:0000256" key="4">
    <source>
        <dbReference type="ARBA" id="ARBA00022519"/>
    </source>
</evidence>
<keyword evidence="4" id="KW-0997">Cell inner membrane</keyword>
<gene>
    <name evidence="10" type="ORF">CSX01_07280</name>
</gene>
<proteinExistence type="predicted"/>
<evidence type="ECO:0000313" key="10">
    <source>
        <dbReference type="EMBL" id="PHU35127.1"/>
    </source>
</evidence>
<feature type="transmembrane region" description="Helical" evidence="8">
    <location>
        <begin position="144"/>
        <end position="163"/>
    </location>
</feature>
<evidence type="ECO:0000256" key="8">
    <source>
        <dbReference type="SAM" id="Phobius"/>
    </source>
</evidence>
<dbReference type="EMBL" id="PDYF01000011">
    <property type="protein sequence ID" value="PHU35127.1"/>
    <property type="molecule type" value="Genomic_DNA"/>
</dbReference>
<dbReference type="InterPro" id="IPR024989">
    <property type="entry name" value="MFS_assoc_dom"/>
</dbReference>
<dbReference type="InterPro" id="IPR036259">
    <property type="entry name" value="MFS_trans_sf"/>
</dbReference>
<reference evidence="10 11" key="2">
    <citation type="submission" date="2017-10" db="EMBL/GenBank/DDBJ databases">
        <authorList>
            <person name="Banno H."/>
            <person name="Chua N.-H."/>
        </authorList>
    </citation>
    <scope>NUCLEOTIDE SEQUENCE [LARGE SCALE GENOMIC DNA]</scope>
    <source>
        <strain evidence="10 11">JK626</strain>
    </source>
</reference>
<keyword evidence="7 8" id="KW-0472">Membrane</keyword>
<keyword evidence="5 8" id="KW-0812">Transmembrane</keyword>
<dbReference type="PANTHER" id="PTHR23522:SF10">
    <property type="entry name" value="3-PHENYLPROPIONIC ACID TRANSPORTER-RELATED"/>
    <property type="match status" value="1"/>
</dbReference>
<accession>A0A2G3DVP4</accession>